<dbReference type="Pfam" id="PF05016">
    <property type="entry name" value="ParE_toxin"/>
    <property type="match status" value="1"/>
</dbReference>
<dbReference type="Gene3D" id="3.30.2310.20">
    <property type="entry name" value="RelE-like"/>
    <property type="match status" value="1"/>
</dbReference>
<comment type="caution">
    <text evidence="2">The sequence shown here is derived from an EMBL/GenBank/DDBJ whole genome shotgun (WGS) entry which is preliminary data.</text>
</comment>
<evidence type="ECO:0000313" key="2">
    <source>
        <dbReference type="EMBL" id="THV21404.1"/>
    </source>
</evidence>
<organism evidence="2 3">
    <name type="scientific">Peteryoungia ipomoeae</name>
    <dbReference type="NCBI Taxonomy" id="1210932"/>
    <lineage>
        <taxon>Bacteria</taxon>
        <taxon>Pseudomonadati</taxon>
        <taxon>Pseudomonadota</taxon>
        <taxon>Alphaproteobacteria</taxon>
        <taxon>Hyphomicrobiales</taxon>
        <taxon>Rhizobiaceae</taxon>
        <taxon>Peteryoungia</taxon>
    </lineage>
</organism>
<dbReference type="AlphaFoldDB" id="A0A4S8P1D3"/>
<evidence type="ECO:0000256" key="1">
    <source>
        <dbReference type="ARBA" id="ARBA00022649"/>
    </source>
</evidence>
<accession>A0A4S8P1D3</accession>
<name>A0A4S8P1D3_9HYPH</name>
<reference evidence="2 3" key="1">
    <citation type="submission" date="2019-04" db="EMBL/GenBank/DDBJ databases">
        <title>Genome sequence of strain shin9-1.</title>
        <authorList>
            <person name="Gao J."/>
            <person name="Sun J."/>
        </authorList>
    </citation>
    <scope>NUCLEOTIDE SEQUENCE [LARGE SCALE GENOMIC DNA]</scope>
    <source>
        <strain evidence="3">shin9-1</strain>
    </source>
</reference>
<keyword evidence="1" id="KW-1277">Toxin-antitoxin system</keyword>
<protein>
    <submittedName>
        <fullName evidence="2">Type II toxin-antitoxin system RelE/ParE family toxin</fullName>
    </submittedName>
</protein>
<dbReference type="OrthoDB" id="9814952at2"/>
<dbReference type="InterPro" id="IPR035093">
    <property type="entry name" value="RelE/ParE_toxin_dom_sf"/>
</dbReference>
<evidence type="ECO:0000313" key="3">
    <source>
        <dbReference type="Proteomes" id="UP000308828"/>
    </source>
</evidence>
<gene>
    <name evidence="2" type="ORF">FAA97_15415</name>
</gene>
<proteinExistence type="predicted"/>
<sequence length="98" mass="11303">MKRYAVRLVPSAEKDLRNIYLYVRSASASPVIARGYVLRIRRFLEAFQTFPMRGSLRNDIREGLRVVGFERHVSIAFLVEGEEVIILRIASHGQELEV</sequence>
<dbReference type="RefSeq" id="WP_136599455.1">
    <property type="nucleotide sequence ID" value="NZ_STGV01000005.1"/>
</dbReference>
<keyword evidence="3" id="KW-1185">Reference proteome</keyword>
<dbReference type="EMBL" id="STGV01000005">
    <property type="protein sequence ID" value="THV21404.1"/>
    <property type="molecule type" value="Genomic_DNA"/>
</dbReference>
<dbReference type="InterPro" id="IPR007712">
    <property type="entry name" value="RelE/ParE_toxin"/>
</dbReference>
<dbReference type="Proteomes" id="UP000308828">
    <property type="component" value="Unassembled WGS sequence"/>
</dbReference>